<feature type="signal peptide" evidence="1">
    <location>
        <begin position="1"/>
        <end position="20"/>
    </location>
</feature>
<accession>A0A2M8WKC0</accession>
<feature type="domain" description="Peptidoglycan binding-like" evidence="2">
    <location>
        <begin position="155"/>
        <end position="208"/>
    </location>
</feature>
<evidence type="ECO:0000313" key="3">
    <source>
        <dbReference type="EMBL" id="PJI91369.1"/>
    </source>
</evidence>
<dbReference type="SUPFAM" id="SSF50494">
    <property type="entry name" value="Trypsin-like serine proteases"/>
    <property type="match status" value="1"/>
</dbReference>
<keyword evidence="3" id="KW-0645">Protease</keyword>
<dbReference type="Proteomes" id="UP000228531">
    <property type="component" value="Unassembled WGS sequence"/>
</dbReference>
<evidence type="ECO:0000256" key="1">
    <source>
        <dbReference type="SAM" id="SignalP"/>
    </source>
</evidence>
<name>A0A2M8WKC0_9RHOB</name>
<comment type="caution">
    <text evidence="3">The sequence shown here is derived from an EMBL/GenBank/DDBJ whole genome shotgun (WGS) entry which is preliminary data.</text>
</comment>
<keyword evidence="1" id="KW-0732">Signal</keyword>
<gene>
    <name evidence="3" type="ORF">BC777_0195</name>
</gene>
<proteinExistence type="predicted"/>
<dbReference type="InterPro" id="IPR036365">
    <property type="entry name" value="PGBD-like_sf"/>
</dbReference>
<dbReference type="Gene3D" id="1.10.101.10">
    <property type="entry name" value="PGBD-like superfamily/PGBD"/>
    <property type="match status" value="1"/>
</dbReference>
<dbReference type="InterPro" id="IPR009003">
    <property type="entry name" value="Peptidase_S1_PA"/>
</dbReference>
<dbReference type="Pfam" id="PF01471">
    <property type="entry name" value="PG_binding_1"/>
    <property type="match status" value="1"/>
</dbReference>
<dbReference type="InterPro" id="IPR002477">
    <property type="entry name" value="Peptidoglycan-bd-like"/>
</dbReference>
<protein>
    <submittedName>
        <fullName evidence="3">S1-C subfamily serine protease</fullName>
    </submittedName>
</protein>
<keyword evidence="4" id="KW-1185">Reference proteome</keyword>
<keyword evidence="3" id="KW-0378">Hydrolase</keyword>
<reference evidence="3 4" key="1">
    <citation type="submission" date="2017-11" db="EMBL/GenBank/DDBJ databases">
        <title>Genomic Encyclopedia of Archaeal and Bacterial Type Strains, Phase II (KMG-II): From Individual Species to Whole Genera.</title>
        <authorList>
            <person name="Goeker M."/>
        </authorList>
    </citation>
    <scope>NUCLEOTIDE SEQUENCE [LARGE SCALE GENOMIC DNA]</scope>
    <source>
        <strain evidence="3 4">DSM 29128</strain>
    </source>
</reference>
<dbReference type="EMBL" id="PGTY01000001">
    <property type="protein sequence ID" value="PJI91369.1"/>
    <property type="molecule type" value="Genomic_DNA"/>
</dbReference>
<feature type="chain" id="PRO_5014650478" evidence="1">
    <location>
        <begin position="21"/>
        <end position="577"/>
    </location>
</feature>
<dbReference type="InterPro" id="IPR036366">
    <property type="entry name" value="PGBDSf"/>
</dbReference>
<organism evidence="3 4">
    <name type="scientific">Yoonia maricola</name>
    <dbReference type="NCBI Taxonomy" id="420999"/>
    <lineage>
        <taxon>Bacteria</taxon>
        <taxon>Pseudomonadati</taxon>
        <taxon>Pseudomonadota</taxon>
        <taxon>Alphaproteobacteria</taxon>
        <taxon>Rhodobacterales</taxon>
        <taxon>Paracoccaceae</taxon>
        <taxon>Yoonia</taxon>
    </lineage>
</organism>
<dbReference type="GO" id="GO:0008233">
    <property type="term" value="F:peptidase activity"/>
    <property type="evidence" value="ECO:0007669"/>
    <property type="project" value="UniProtKB-KW"/>
</dbReference>
<dbReference type="AlphaFoldDB" id="A0A2M8WKC0"/>
<evidence type="ECO:0000313" key="4">
    <source>
        <dbReference type="Proteomes" id="UP000228531"/>
    </source>
</evidence>
<dbReference type="SUPFAM" id="SSF47090">
    <property type="entry name" value="PGBD-like"/>
    <property type="match status" value="1"/>
</dbReference>
<dbReference type="OrthoDB" id="6810892at2"/>
<dbReference type="GO" id="GO:0006508">
    <property type="term" value="P:proteolysis"/>
    <property type="evidence" value="ECO:0007669"/>
    <property type="project" value="UniProtKB-KW"/>
</dbReference>
<evidence type="ECO:0000259" key="2">
    <source>
        <dbReference type="Pfam" id="PF01471"/>
    </source>
</evidence>
<sequence length="577" mass="62738">MFRAFAATLFLYLSAVQAHAQDRFWVQIEAHPTLNEATERAQVYARRFDDVEGYYLGRGFYGIVLGPYSENLARQELARLLRDRQIPSDSYLQNGRRFEQQFWPIGGSAPGLRDGSAADDAPALELSALPQVPLTAPPETLREARASEAALLRTEREELQKALQWAGFYDAAIDGAFGRGTRRAMEAWQLAYAQEPTGVLTARQREQLLLQYNAVLTDVDMQLVRDTEAGVQMQVPTAVVAFSGYQPPFARFDGQSSLPTAQVLFISQPGDAGRLSGLFEVLQVLDLMPTEGPRQLRGDSFFIEGIDNERHSFATASLQDGEIKGFVLVWPAEDNRRRARILDVMQSSFEPIDGILDPNLVPPSEDQAIDMVSGLAVRQPKLSRSGFYVSDDGVVVTTPEAIAGCSRITLDRQTDAEVIGTDLDLGVAILRPLSPLSPLGVATFQSDIPRLQDQVAVAGYPFNGVLTAPTLTFGTLEDIRDLQGDNRRKRLSVPTQDSNAGGPVLDNSGAVLGMLLPKKAAAQTLPGDVQFSLDAPLIANLLQELGITPTQTAAAPAISSVALSRKAADVAVLVSCW</sequence>
<dbReference type="Gene3D" id="2.40.10.120">
    <property type="match status" value="1"/>
</dbReference>
<dbReference type="Pfam" id="PF13365">
    <property type="entry name" value="Trypsin_2"/>
    <property type="match status" value="1"/>
</dbReference>